<keyword evidence="5" id="KW-1185">Reference proteome</keyword>
<dbReference type="InterPro" id="IPR008258">
    <property type="entry name" value="Transglycosylase_SLT_dom_1"/>
</dbReference>
<sequence>MAVNFKYWDDCIDPTEMEEMWGIPEVRTEWLDAGESRGRRVHLSRDPDGQPYLTQTEMKAVAEIVVRRHFDSRLDLIKALCVLLAFLLLVPRSGKEKNTDPYSFWEDMICAIAELESDRQPLTMRYDRKNKDTTIGIMQLSPITAEWLFSELGYKSYEVVGNPDLLYRPFVSIYLGAAYIQWLSSFDQQEKSEEFIVRSYKGGPKKATHKSTLPYWRRYLSVKESLPSRKCFDDGPSSNNASAPPNNASASAISPPTATLSTGCPFSNAPCCSCNDDLTLPPILLVRKEEGGVYTYWDLRASAEDMEELWNHPEVLKEWTKSGERRGKVRFSHDNKKRPYLSRVELKAVAEIILSKHFSTKAVKPVNVLVIHLFNSTLKGEYGCFRHTVLCALAEVVNMRFVNGVGPHPGIMGIDYPTAFWLYVELGYRGYRIDSVDDLTKPFVSMYFGAAYLAWLSEYEGRERTPQFVVQAYIGGPKNVNLQETGPFWLKFEQALSNYEDTKSFPKIKWGFFLKAAYNYIN</sequence>
<evidence type="ECO:0000313" key="3">
    <source>
        <dbReference type="EMBL" id="KAB1202102.1"/>
    </source>
</evidence>
<gene>
    <name evidence="4" type="ORF">CJ030_MR4G014265</name>
    <name evidence="3" type="ORF">CJ030_MR8G004269</name>
</gene>
<feature type="region of interest" description="Disordered" evidence="1">
    <location>
        <begin position="232"/>
        <end position="254"/>
    </location>
</feature>
<name>A0A6A1VVC3_9ROSI</name>
<organism evidence="4 5">
    <name type="scientific">Morella rubra</name>
    <name type="common">Chinese bayberry</name>
    <dbReference type="NCBI Taxonomy" id="262757"/>
    <lineage>
        <taxon>Eukaryota</taxon>
        <taxon>Viridiplantae</taxon>
        <taxon>Streptophyta</taxon>
        <taxon>Embryophyta</taxon>
        <taxon>Tracheophyta</taxon>
        <taxon>Spermatophyta</taxon>
        <taxon>Magnoliopsida</taxon>
        <taxon>eudicotyledons</taxon>
        <taxon>Gunneridae</taxon>
        <taxon>Pentapetalae</taxon>
        <taxon>rosids</taxon>
        <taxon>fabids</taxon>
        <taxon>Fagales</taxon>
        <taxon>Myricaceae</taxon>
        <taxon>Morella</taxon>
    </lineage>
</organism>
<dbReference type="EMBL" id="RXIC02000022">
    <property type="protein sequence ID" value="KAB1216879.1"/>
    <property type="molecule type" value="Genomic_DNA"/>
</dbReference>
<evidence type="ECO:0000259" key="2">
    <source>
        <dbReference type="Pfam" id="PF01464"/>
    </source>
</evidence>
<evidence type="ECO:0000313" key="4">
    <source>
        <dbReference type="EMBL" id="KAB1216879.1"/>
    </source>
</evidence>
<feature type="domain" description="Transglycosylase SLT" evidence="2">
    <location>
        <begin position="97"/>
        <end position="210"/>
    </location>
</feature>
<dbReference type="SUPFAM" id="SSF53955">
    <property type="entry name" value="Lysozyme-like"/>
    <property type="match status" value="2"/>
</dbReference>
<dbReference type="Pfam" id="PF01464">
    <property type="entry name" value="SLT"/>
    <property type="match status" value="1"/>
</dbReference>
<evidence type="ECO:0000313" key="5">
    <source>
        <dbReference type="Proteomes" id="UP000516437"/>
    </source>
</evidence>
<dbReference type="EMBL" id="RXIC02000026">
    <property type="protein sequence ID" value="KAB1202102.1"/>
    <property type="molecule type" value="Genomic_DNA"/>
</dbReference>
<dbReference type="PANTHER" id="PTHR37179">
    <property type="entry name" value="TRANSGLYCOSYLASE"/>
    <property type="match status" value="1"/>
</dbReference>
<dbReference type="PANTHER" id="PTHR37179:SF1">
    <property type="entry name" value="TRANSGLYCOSYLASE"/>
    <property type="match status" value="1"/>
</dbReference>
<reference evidence="4" key="1">
    <citation type="submission" date="2018-07" db="EMBL/GenBank/DDBJ databases">
        <authorList>
            <person name="Gao Z.-S."/>
            <person name="Jia H.-M."/>
            <person name="Jia H.-J."/>
            <person name="Cai Q.-L."/>
            <person name="Wang Y."/>
            <person name="Zhao H.-B."/>
        </authorList>
    </citation>
    <scope>NUCLEOTIDE SEQUENCE</scope>
    <source>
        <tissue evidence="4">Leaves</tissue>
    </source>
</reference>
<protein>
    <recommendedName>
        <fullName evidence="2">Transglycosylase SLT domain-containing protein</fullName>
    </recommendedName>
</protein>
<dbReference type="Proteomes" id="UP000516437">
    <property type="component" value="Chromosome 8"/>
</dbReference>
<reference evidence="4 5" key="2">
    <citation type="journal article" date="2019" name="Plant Biotechnol. J.">
        <title>The red bayberry genome and genetic basis of sex determination.</title>
        <authorList>
            <person name="Jia H.M."/>
            <person name="Jia H.J."/>
            <person name="Cai Q.L."/>
            <person name="Wang Y."/>
            <person name="Zhao H.B."/>
            <person name="Yang W.F."/>
            <person name="Wang G.Y."/>
            <person name="Li Y.H."/>
            <person name="Zhan D.L."/>
            <person name="Shen Y.T."/>
            <person name="Niu Q.F."/>
            <person name="Chang L."/>
            <person name="Qiu J."/>
            <person name="Zhao L."/>
            <person name="Xie H.B."/>
            <person name="Fu W.Y."/>
            <person name="Jin J."/>
            <person name="Li X.W."/>
            <person name="Jiao Y."/>
            <person name="Zhou C.C."/>
            <person name="Tu T."/>
            <person name="Chai C.Y."/>
            <person name="Gao J.L."/>
            <person name="Fan L.J."/>
            <person name="van de Weg E."/>
            <person name="Wang J.Y."/>
            <person name="Gao Z.S."/>
        </authorList>
    </citation>
    <scope>NUCLEOTIDE SEQUENCE [LARGE SCALE GENOMIC DNA]</scope>
    <source>
        <tissue evidence="4">Leaves</tissue>
    </source>
</reference>
<evidence type="ECO:0000256" key="1">
    <source>
        <dbReference type="SAM" id="MobiDB-lite"/>
    </source>
</evidence>
<comment type="caution">
    <text evidence="4">The sequence shown here is derived from an EMBL/GenBank/DDBJ whole genome shotgun (WGS) entry which is preliminary data.</text>
</comment>
<reference evidence="4" key="3">
    <citation type="submission" date="2019-09" db="EMBL/GenBank/DDBJ databases">
        <authorList>
            <person name="Gao Z."/>
        </authorList>
    </citation>
    <scope>NUCLEOTIDE SEQUENCE</scope>
    <source>
        <tissue evidence="4">Leaves</tissue>
    </source>
</reference>
<feature type="compositionally biased region" description="Low complexity" evidence="1">
    <location>
        <begin position="236"/>
        <end position="254"/>
    </location>
</feature>
<accession>A0A6A1VVC3</accession>
<proteinExistence type="predicted"/>
<dbReference type="InterPro" id="IPR023346">
    <property type="entry name" value="Lysozyme-like_dom_sf"/>
</dbReference>
<dbReference type="OrthoDB" id="550520at2759"/>
<dbReference type="Proteomes" id="UP000516437">
    <property type="component" value="Chromosome 4"/>
</dbReference>
<dbReference type="AlphaFoldDB" id="A0A6A1VVC3"/>
<dbReference type="Gene3D" id="1.10.530.10">
    <property type="match status" value="2"/>
</dbReference>